<dbReference type="SUPFAM" id="SSF63737">
    <property type="entry name" value="Leukotriene A4 hydrolase N-terminal domain"/>
    <property type="match status" value="3"/>
</dbReference>
<feature type="domain" description="ERAP1-like C-terminal" evidence="24">
    <location>
        <begin position="1598"/>
        <end position="1898"/>
    </location>
</feature>
<dbReference type="InterPro" id="IPR001930">
    <property type="entry name" value="Peptidase_M1"/>
</dbReference>
<dbReference type="Gene3D" id="1.10.390.10">
    <property type="entry name" value="Neutral Protease Domain 2"/>
    <property type="match status" value="3"/>
</dbReference>
<evidence type="ECO:0000256" key="9">
    <source>
        <dbReference type="ARBA" id="ARBA00022723"/>
    </source>
</evidence>
<dbReference type="Gene3D" id="1.25.50.20">
    <property type="match status" value="3"/>
</dbReference>
<evidence type="ECO:0000256" key="15">
    <source>
        <dbReference type="ARBA" id="ARBA00023049"/>
    </source>
</evidence>
<evidence type="ECO:0000256" key="11">
    <source>
        <dbReference type="ARBA" id="ARBA00022801"/>
    </source>
</evidence>
<evidence type="ECO:0000259" key="23">
    <source>
        <dbReference type="Pfam" id="PF01433"/>
    </source>
</evidence>
<evidence type="ECO:0000256" key="4">
    <source>
        <dbReference type="ARBA" id="ARBA00022438"/>
    </source>
</evidence>
<feature type="chain" id="PRO_5044777185" evidence="22">
    <location>
        <begin position="20"/>
        <end position="2746"/>
    </location>
</feature>
<evidence type="ECO:0000256" key="13">
    <source>
        <dbReference type="ARBA" id="ARBA00022968"/>
    </source>
</evidence>
<dbReference type="InterPro" id="IPR045357">
    <property type="entry name" value="Aminopeptidase_N-like_N"/>
</dbReference>
<evidence type="ECO:0000256" key="8">
    <source>
        <dbReference type="ARBA" id="ARBA00022692"/>
    </source>
</evidence>
<dbReference type="CDD" id="cd09601">
    <property type="entry name" value="M1_APN-Q_like"/>
    <property type="match status" value="3"/>
</dbReference>
<evidence type="ECO:0000256" key="10">
    <source>
        <dbReference type="ARBA" id="ARBA00022729"/>
    </source>
</evidence>
<feature type="domain" description="Aminopeptidase N-like N-terminal" evidence="25">
    <location>
        <begin position="81"/>
        <end position="272"/>
    </location>
</feature>
<dbReference type="Gene3D" id="2.60.40.1910">
    <property type="match status" value="3"/>
</dbReference>
<comment type="similarity">
    <text evidence="3">Belongs to the peptidase M1 family.</text>
</comment>
<dbReference type="InterPro" id="IPR014782">
    <property type="entry name" value="Peptidase_M1_dom"/>
</dbReference>
<feature type="domain" description="Peptidase M1 membrane alanine aminopeptidase" evidence="23">
    <location>
        <begin position="1283"/>
        <end position="1508"/>
    </location>
</feature>
<gene>
    <name evidence="26" type="ORF">V1478_013021</name>
</gene>
<evidence type="ECO:0000259" key="24">
    <source>
        <dbReference type="Pfam" id="PF11838"/>
    </source>
</evidence>
<evidence type="ECO:0000256" key="12">
    <source>
        <dbReference type="ARBA" id="ARBA00022833"/>
    </source>
</evidence>
<dbReference type="InterPro" id="IPR034016">
    <property type="entry name" value="M1_APN-typ"/>
</dbReference>
<reference evidence="26 27" key="1">
    <citation type="journal article" date="2024" name="Ann. Entomol. Soc. Am.">
        <title>Genomic analyses of the southern and eastern yellowjacket wasps (Hymenoptera: Vespidae) reveal evolutionary signatures of social life.</title>
        <authorList>
            <person name="Catto M.A."/>
            <person name="Caine P.B."/>
            <person name="Orr S.E."/>
            <person name="Hunt B.G."/>
            <person name="Goodisman M.A.D."/>
        </authorList>
    </citation>
    <scope>NUCLEOTIDE SEQUENCE [LARGE SCALE GENOMIC DNA]</scope>
    <source>
        <strain evidence="26">233</strain>
        <tissue evidence="26">Head and thorax</tissue>
    </source>
</reference>
<accession>A0ABD2AA83</accession>
<dbReference type="Pfam" id="PF01433">
    <property type="entry name" value="Peptidase_M1"/>
    <property type="match status" value="3"/>
</dbReference>
<dbReference type="GO" id="GO:0006508">
    <property type="term" value="P:proteolysis"/>
    <property type="evidence" value="ECO:0007669"/>
    <property type="project" value="UniProtKB-KW"/>
</dbReference>
<keyword evidence="11" id="KW-0378">Hydrolase</keyword>
<keyword evidence="18" id="KW-0449">Lipoprotein</keyword>
<dbReference type="InterPro" id="IPR050344">
    <property type="entry name" value="Peptidase_M1_aminopeptidases"/>
</dbReference>
<feature type="domain" description="ERAP1-like C-terminal" evidence="24">
    <location>
        <begin position="2520"/>
        <end position="2712"/>
    </location>
</feature>
<organism evidence="26 27">
    <name type="scientific">Vespula squamosa</name>
    <name type="common">Southern yellow jacket</name>
    <name type="synonym">Wasp</name>
    <dbReference type="NCBI Taxonomy" id="30214"/>
    <lineage>
        <taxon>Eukaryota</taxon>
        <taxon>Metazoa</taxon>
        <taxon>Ecdysozoa</taxon>
        <taxon>Arthropoda</taxon>
        <taxon>Hexapoda</taxon>
        <taxon>Insecta</taxon>
        <taxon>Pterygota</taxon>
        <taxon>Neoptera</taxon>
        <taxon>Endopterygota</taxon>
        <taxon>Hymenoptera</taxon>
        <taxon>Apocrita</taxon>
        <taxon>Aculeata</taxon>
        <taxon>Vespoidea</taxon>
        <taxon>Vespidae</taxon>
        <taxon>Vespinae</taxon>
        <taxon>Vespula</taxon>
    </lineage>
</organism>
<dbReference type="InterPro" id="IPR024571">
    <property type="entry name" value="ERAP1-like_C_dom"/>
</dbReference>
<dbReference type="FunFam" id="1.10.390.10:FF:000013">
    <property type="entry name" value="Aminopeptidase N"/>
    <property type="match status" value="2"/>
</dbReference>
<evidence type="ECO:0000256" key="6">
    <source>
        <dbReference type="ARBA" id="ARBA00022622"/>
    </source>
</evidence>
<dbReference type="GO" id="GO:0046872">
    <property type="term" value="F:metal ion binding"/>
    <property type="evidence" value="ECO:0007669"/>
    <property type="project" value="UniProtKB-KW"/>
</dbReference>
<feature type="binding site" evidence="20">
    <location>
        <position position="397"/>
    </location>
    <ligand>
        <name>Zn(2+)</name>
        <dbReference type="ChEBI" id="CHEBI:29105"/>
        <note>catalytic</note>
    </ligand>
</feature>
<dbReference type="FunFam" id="1.10.390.10:FF:000019">
    <property type="entry name" value="Aminopeptidase"/>
    <property type="match status" value="1"/>
</dbReference>
<keyword evidence="4" id="KW-0031">Aminopeptidase</keyword>
<dbReference type="GO" id="GO:0005886">
    <property type="term" value="C:plasma membrane"/>
    <property type="evidence" value="ECO:0007669"/>
    <property type="project" value="UniProtKB-SubCell"/>
</dbReference>
<comment type="subcellular location">
    <subcellularLocation>
        <location evidence="2">Cell membrane</location>
        <topology evidence="2">Lipid-anchor</topology>
        <topology evidence="2">GPI-anchor</topology>
    </subcellularLocation>
    <subcellularLocation>
        <location evidence="1">Membrane</location>
        <topology evidence="1">Single-pass type II membrane protein</topology>
    </subcellularLocation>
</comment>
<keyword evidence="5" id="KW-1003">Cell membrane</keyword>
<dbReference type="InterPro" id="IPR027268">
    <property type="entry name" value="Peptidase_M4/M1_CTD_sf"/>
</dbReference>
<evidence type="ECO:0000313" key="26">
    <source>
        <dbReference type="EMBL" id="KAL2717321.1"/>
    </source>
</evidence>
<evidence type="ECO:0000256" key="7">
    <source>
        <dbReference type="ARBA" id="ARBA00022670"/>
    </source>
</evidence>
<evidence type="ECO:0000256" key="19">
    <source>
        <dbReference type="PIRSR" id="PIRSR634016-1"/>
    </source>
</evidence>
<evidence type="ECO:0000256" key="1">
    <source>
        <dbReference type="ARBA" id="ARBA00004606"/>
    </source>
</evidence>
<feature type="domain" description="Peptidase M1 membrane alanine aminopeptidase" evidence="23">
    <location>
        <begin position="302"/>
        <end position="528"/>
    </location>
</feature>
<dbReference type="GO" id="GO:0098552">
    <property type="term" value="C:side of membrane"/>
    <property type="evidence" value="ECO:0007669"/>
    <property type="project" value="UniProtKB-KW"/>
</dbReference>
<dbReference type="GO" id="GO:0008237">
    <property type="term" value="F:metallopeptidase activity"/>
    <property type="evidence" value="ECO:0007669"/>
    <property type="project" value="UniProtKB-KW"/>
</dbReference>
<dbReference type="Pfam" id="PF11838">
    <property type="entry name" value="ERAP1_C"/>
    <property type="match status" value="4"/>
</dbReference>
<sequence>MAPLRVLVSLALFVVITLAEYPSPDRTTFLDNEEVIQYEEANPEESKKFEDFKTIIDIKDSSYAQVEAPKKINYRLPETIKPEHYDINLEINLTELSEKDTKYKGNVTIDFTVTKDMKQIQFHSDKSLINLHEILITDSKNKTVPTKRIDVPELKNTNIVTVETTLSKSDKYTLRVRYEGIVSEKNHGFYKGSYLNSEGKTRWYVATHFEPIGARSAFPCFDEPDLKATFNISIKYNQGYKAISNMNGDTEETGKDQQTTTFEKTPKMSTYLVAFAITDFKSVKKDKVTVYSRPEAIEMAEYAAEVGKEVLTILEKYIGIDYLATIGKIDQIALPLLSPGAMENWGLVTETTILYDKSVNATIDRQRVPDIIAHEFTHQWFGNLVTPKWWKYIWLNEGFATYFQYFIVDQLNPDWRYMDQFNVLSLQSRAFAYDANGKKTRPMDSDEKSENEIKDLFDNIAYDKAAAVIRMFSHVLGESKFKQGLKNYLTKHEKKSVDSGNLFQSLEEVADKKTLPEKVSLTEILKNWAGKSGYPLITVTKNRKGRKASITVEQEPFYMVKPAKDNKEGWYIPLNYVQQKENVNFDDTSVILWLKSNKKSIDIEEGIEKEGWVIFNVQQTGYYRVNYDKETWNDIANNLRVNNSIIHPLNRAQLIDDAFNLAYAGILNIEVTLDLIKYLDKETDYIVWKAAFNGLSKLNNLLRRTKLYNIFLEFVNPITKSLLDKVKFVENKNETYLTKLLRVDAAKWACDIAYDPFKKHATEKFNLWLYEVKNVTAISRDLKQVILCGALKKANVTVWTSMLNKYIVSTDPEEKAVILSSLGCSSSSEILKNFFDIAVQKDSNFNGHLPEIFRSVYSNSAIGVEVVLNFINTNFNKLQFYDNSFNENIMKYLTDLADRVVIEEDVDLINKIALQLVINNKTLEDEIIEIRDIAKRNYEWYKKNNENIQMALNTTDSHTVTTTEKPKKPNSANSLSFNIGLIVVSLLFYNTCSRQKLSIQFKRSLYSFGKMTKLKALLTLLLLLARNSRTLPLEDESTEENGNMEEELPETSYRLSNNVVPIHYDIKLIPYLEKNNFTFDGETNIRFNLRKMTQTLDFHSKELTFDETDTYIEREDGQQYKPIDFTYVNATEIMTISFEKVIQEGLYTFHVKFKGILNDELLGFYRSSYMNDNGERVWLATTQFQATSARRAFPCWDEPSLKATFNVSIKHQANYTALSNMPAYERSMIDENDGKVWTHFQRTPVMSTYILAFVVSDFVKISNADGTINIWSRKNVISSINFGYEVIQKAVVLLEEYTNSSVRVPKMDHVLIPDFLHGAMENWGLITYSEDKFLYDPNKNSLVEKTWTAMIISHELTHQWFGNVVSPTWWDHIWLNEGFASFFQYYITDKIFPSWKLMQSFASNMQQTSFSMDVHPYDDPIGWNVSKPKDIEDRFSSVQYMKTPSLLRMLWHIVTDEVFHICLINYLQKYQYSNAQPDDLWYQIQNGVDKTPEIPRGKFRVKEVMDTWIYQSSYPLVTVNRNYITGEVTITQEIVKHHVSTDNVTSTDESDISKRNRWWIPINYATRTNNNFSSTLPVYWLDPKNDSITINGIDADDWIILNVQQTGHYRVNYDDTNWIKLAKYLNSPDYEKIHVINRAQIIQDSFNMLTEKKINLTIFLELSNYLSREVDYIVWCPLFDIFIESIEFLLETIEGIKLIKPHILNLMSNIIESVGFDFDHDDDYITQLTKVSVRKWACHFDHIECTTKANAELIALLESSDESDYPSYLKQWVYCYGMNNANESTWNKSLEIYMNDTVLIGRSLACIKNMSIIEKYLNMIIEENSSFTTEDYCNIFEPLFYKGSNTTDLMTDFVMKNWNVFNSRSNLQIALSKFMILSATSKNKLQEITSFLEDKKKDMTESIKKREKILTMYEQIFDEFRAWHIMVGDFNFTGETDIKIEVREATKLIVLNWKNLMINETQSRLEKNNGELISPREHRYEPYREMLTFVFENIIDPAVYTLHLEFSDVLSTNLYGFYRSSYINENGDTTWLAVTHFQPISARRAFPCWDEPAFKTTFNISLKHHANYTALSNMPVFERSFTDENNDRVWTRFERTPIMATNILAFVISDFEHISIPERNITIWARKSVIPSIHFLLELIQKIDDELNKYMPNIVTVPKIDHVALPDYNSHATENWGLITYREKLLMYNENETTMDEMDKILMLIAHELAHQWFGNLVGPRWWKYMWMSEGFAAYFQYYITDKAFNDTRMMDKFLLEAMQEIAFHVDRCPDQSPMNNNVSSPSDIPYIYSIITYRKAPIVLRMLSHCISDEIFKAGLLRYIYENMYKTTVPDDLWRSLQVVLDQSNVPHEDFDIKTMMATWTEQEGYPTIVVNRDYDTGTVQVQQFSSKSWNVSDQVCYNKWWVPLNFATQTNPNFSSTLPTHWLNPSEDTKTIKSLPKDGWIIFNIQQTGYYRVHYDQENWKRIARYLNSDDYKNIHVLNRIQIIDDAYNSVIANDMPISIFGMIINYLSQETDPIPHLQRLLNDKLKNMDYNDNPEEDSWTKRMKQIIKHIACEVDVPECYGNATAQLIEYLENPKSIIIPPDSQSWVFCYGLRNANESVWNGVLDNYVKNRKRQLLTYLTCSENRTILENYLVMTFSEDSPISKHDIEIVLYQMMKWEISLDTLVDFISKNLNEIFSKTDKMDDILDSISYNITTREQLKKMIAIFASKGKPLNEMIYYFEMKLTRINDIIPILQEFVQSAAD</sequence>
<evidence type="ECO:0000256" key="14">
    <source>
        <dbReference type="ARBA" id="ARBA00022989"/>
    </source>
</evidence>
<feature type="domain" description="ERAP1-like C-terminal" evidence="24">
    <location>
        <begin position="2442"/>
        <end position="2519"/>
    </location>
</feature>
<keyword evidence="6" id="KW-0336">GPI-anchor</keyword>
<comment type="cofactor">
    <cofactor evidence="20">
        <name>Zn(2+)</name>
        <dbReference type="ChEBI" id="CHEBI:29105"/>
    </cofactor>
    <text evidence="20">Binds 1 zinc ion per subunit.</text>
</comment>
<evidence type="ECO:0000256" key="21">
    <source>
        <dbReference type="PIRSR" id="PIRSR634016-4"/>
    </source>
</evidence>
<protein>
    <submittedName>
        <fullName evidence="26">Aminopeptidase N-like</fullName>
    </submittedName>
</protein>
<keyword evidence="10 22" id="KW-0732">Signal</keyword>
<evidence type="ECO:0000313" key="27">
    <source>
        <dbReference type="Proteomes" id="UP001607302"/>
    </source>
</evidence>
<dbReference type="InterPro" id="IPR042097">
    <property type="entry name" value="Aminopeptidase_N-like_N_sf"/>
</dbReference>
<evidence type="ECO:0000256" key="3">
    <source>
        <dbReference type="ARBA" id="ARBA00010136"/>
    </source>
</evidence>
<dbReference type="PANTHER" id="PTHR11533:SF290">
    <property type="entry name" value="AMINOPEPTIDASE"/>
    <property type="match status" value="1"/>
</dbReference>
<feature type="active site" description="Proton acceptor" evidence="19">
    <location>
        <position position="375"/>
    </location>
</feature>
<keyword evidence="16" id="KW-0472">Membrane</keyword>
<feature type="domain" description="Aminopeptidase N-like N-terminal" evidence="25">
    <location>
        <begin position="1926"/>
        <end position="2101"/>
    </location>
</feature>
<evidence type="ECO:0000256" key="16">
    <source>
        <dbReference type="ARBA" id="ARBA00023136"/>
    </source>
</evidence>
<dbReference type="GO" id="GO:0004177">
    <property type="term" value="F:aminopeptidase activity"/>
    <property type="evidence" value="ECO:0007669"/>
    <property type="project" value="UniProtKB-KW"/>
</dbReference>
<dbReference type="PANTHER" id="PTHR11533">
    <property type="entry name" value="PROTEASE M1 ZINC METALLOPROTEASE"/>
    <property type="match status" value="1"/>
</dbReference>
<proteinExistence type="inferred from homology"/>
<dbReference type="Gene3D" id="2.60.40.1730">
    <property type="entry name" value="tricorn interacting facor f3 domain"/>
    <property type="match status" value="3"/>
</dbReference>
<keyword evidence="27" id="KW-1185">Reference proteome</keyword>
<feature type="binding site" evidence="20">
    <location>
        <position position="374"/>
    </location>
    <ligand>
        <name>Zn(2+)</name>
        <dbReference type="ChEBI" id="CHEBI:29105"/>
        <note>catalytic</note>
    </ligand>
</feature>
<dbReference type="PRINTS" id="PR00756">
    <property type="entry name" value="ALADIPTASE"/>
</dbReference>
<comment type="caution">
    <text evidence="26">The sequence shown here is derived from an EMBL/GenBank/DDBJ whole genome shotgun (WGS) entry which is preliminary data.</text>
</comment>
<evidence type="ECO:0000259" key="25">
    <source>
        <dbReference type="Pfam" id="PF17900"/>
    </source>
</evidence>
<keyword evidence="8" id="KW-0812">Transmembrane</keyword>
<keyword evidence="15" id="KW-0482">Metalloprotease</keyword>
<keyword evidence="13" id="KW-0735">Signal-anchor</keyword>
<evidence type="ECO:0000256" key="20">
    <source>
        <dbReference type="PIRSR" id="PIRSR634016-3"/>
    </source>
</evidence>
<keyword evidence="17" id="KW-0325">Glycoprotein</keyword>
<evidence type="ECO:0000256" key="22">
    <source>
        <dbReference type="SAM" id="SignalP"/>
    </source>
</evidence>
<dbReference type="FunFam" id="2.60.40.1910:FF:000008">
    <property type="entry name" value="Aminopeptidase"/>
    <property type="match status" value="3"/>
</dbReference>
<keyword evidence="14" id="KW-1133">Transmembrane helix</keyword>
<name>A0ABD2AA83_VESSQ</name>
<dbReference type="Proteomes" id="UP001607302">
    <property type="component" value="Unassembled WGS sequence"/>
</dbReference>
<keyword evidence="9 20" id="KW-0479">Metal-binding</keyword>
<dbReference type="FunFam" id="2.60.40.1730:FF:000012">
    <property type="entry name" value="Aminopeptidase N"/>
    <property type="match status" value="2"/>
</dbReference>
<feature type="domain" description="Aminopeptidase N-like N-terminal" evidence="25">
    <location>
        <begin position="1060"/>
        <end position="1250"/>
    </location>
</feature>
<evidence type="ECO:0000256" key="2">
    <source>
        <dbReference type="ARBA" id="ARBA00004609"/>
    </source>
</evidence>
<evidence type="ECO:0000256" key="17">
    <source>
        <dbReference type="ARBA" id="ARBA00023180"/>
    </source>
</evidence>
<keyword evidence="12 20" id="KW-0862">Zinc</keyword>
<keyword evidence="7" id="KW-0645">Protease</keyword>
<dbReference type="EMBL" id="JAUDFV010000153">
    <property type="protein sequence ID" value="KAL2717321.1"/>
    <property type="molecule type" value="Genomic_DNA"/>
</dbReference>
<feature type="domain" description="ERAP1-like C-terminal" evidence="24">
    <location>
        <begin position="612"/>
        <end position="911"/>
    </location>
</feature>
<evidence type="ECO:0000256" key="18">
    <source>
        <dbReference type="ARBA" id="ARBA00023288"/>
    </source>
</evidence>
<feature type="signal peptide" evidence="22">
    <location>
        <begin position="1"/>
        <end position="19"/>
    </location>
</feature>
<evidence type="ECO:0000256" key="5">
    <source>
        <dbReference type="ARBA" id="ARBA00022475"/>
    </source>
</evidence>
<feature type="binding site" evidence="20">
    <location>
        <position position="378"/>
    </location>
    <ligand>
        <name>Zn(2+)</name>
        <dbReference type="ChEBI" id="CHEBI:29105"/>
        <note>catalytic</note>
    </ligand>
</feature>
<feature type="domain" description="Peptidase M1 membrane alanine aminopeptidase" evidence="23">
    <location>
        <begin position="2152"/>
        <end position="2361"/>
    </location>
</feature>
<feature type="site" description="Transition state stabilizer" evidence="21">
    <location>
        <position position="462"/>
    </location>
</feature>
<dbReference type="Pfam" id="PF17900">
    <property type="entry name" value="Peptidase_M1_N"/>
    <property type="match status" value="3"/>
</dbReference>
<dbReference type="SUPFAM" id="SSF55486">
    <property type="entry name" value="Metalloproteases ('zincins'), catalytic domain"/>
    <property type="match status" value="3"/>
</dbReference>